<sequence>MTGRHTDRDRGRDTARDGDGWRSLDPRTLLVHCAWLAAPLGSLALTALATGGEPDPRGWLTLGVIGVVFAVITTAGFVTWSRTRYRVTDDSLEVRTGLFTRRLRSVPLHRVRNVDLTANPVQRVLGLTVLRAGTAGSAGGRSELSLDALSRPEAVRLRAELLARAGAVSAQDPVLATADLRRLRYAPLTFWVFGGVFAASGAVWRVLDGIGVKPWRIGFVRRWFEEFGHSALWLTVPAALLAVVATGVIGSVLLYAENWGRYRLEWTDRETLGVRHGLLTTRSVSIERARLRGVALREPLLLRAGGGASVRAVAGGLGNREENRKRSAVLPPASRAEALRVCAGVLGEEVETDGLRPHPRAALRRRVVRALTWSVLPPTVALAVLGCLLTPVLLYCAVAYALLAAPVACALARDAYRALGHAVRGRHLVVRSGTFGRETVTLRRDAVLAWTFSDTPFSRRSGVVTVTAGVAAGEDGYRIRDMSAMEAAGFADTATPGIVTEFLDRSSFAEHPRNARDEARI</sequence>
<feature type="transmembrane region" description="Helical" evidence="1">
    <location>
        <begin position="367"/>
        <end position="386"/>
    </location>
</feature>
<proteinExistence type="predicted"/>
<keyword evidence="1" id="KW-0812">Transmembrane</keyword>
<dbReference type="InterPro" id="IPR014529">
    <property type="entry name" value="UCP026631"/>
</dbReference>
<dbReference type="Proteomes" id="UP001519291">
    <property type="component" value="Unassembled WGS sequence"/>
</dbReference>
<feature type="domain" description="YdbS-like PH" evidence="2">
    <location>
        <begin position="416"/>
        <end position="492"/>
    </location>
</feature>
<reference evidence="3 4" key="1">
    <citation type="submission" date="2021-03" db="EMBL/GenBank/DDBJ databases">
        <title>Sequencing the genomes of 1000 actinobacteria strains.</title>
        <authorList>
            <person name="Klenk H.-P."/>
        </authorList>
    </citation>
    <scope>NUCLEOTIDE SEQUENCE [LARGE SCALE GENOMIC DNA]</scope>
    <source>
        <strain evidence="3 4">DSM 41480</strain>
    </source>
</reference>
<keyword evidence="1" id="KW-0472">Membrane</keyword>
<keyword evidence="1" id="KW-1133">Transmembrane helix</keyword>
<evidence type="ECO:0000313" key="4">
    <source>
        <dbReference type="Proteomes" id="UP001519291"/>
    </source>
</evidence>
<accession>A0ABS4Y4W5</accession>
<feature type="domain" description="YdbS-like PH" evidence="2">
    <location>
        <begin position="80"/>
        <end position="160"/>
    </location>
</feature>
<dbReference type="PANTHER" id="PTHR34473:SF2">
    <property type="entry name" value="UPF0699 TRANSMEMBRANE PROTEIN YDBT"/>
    <property type="match status" value="1"/>
</dbReference>
<evidence type="ECO:0000259" key="2">
    <source>
        <dbReference type="Pfam" id="PF03703"/>
    </source>
</evidence>
<evidence type="ECO:0000256" key="1">
    <source>
        <dbReference type="SAM" id="Phobius"/>
    </source>
</evidence>
<feature type="transmembrane region" description="Helical" evidence="1">
    <location>
        <begin position="231"/>
        <end position="256"/>
    </location>
</feature>
<keyword evidence="4" id="KW-1185">Reference proteome</keyword>
<dbReference type="RefSeq" id="WP_209514932.1">
    <property type="nucleotide sequence ID" value="NZ_JAGIOH010000001.1"/>
</dbReference>
<dbReference type="InterPro" id="IPR005182">
    <property type="entry name" value="YdbS-like_PH"/>
</dbReference>
<comment type="caution">
    <text evidence="3">The sequence shown here is derived from an EMBL/GenBank/DDBJ whole genome shotgun (WGS) entry which is preliminary data.</text>
</comment>
<dbReference type="EMBL" id="JAGIOH010000001">
    <property type="protein sequence ID" value="MBP2402958.1"/>
    <property type="molecule type" value="Genomic_DNA"/>
</dbReference>
<dbReference type="GeneID" id="91569294"/>
<feature type="transmembrane region" description="Helical" evidence="1">
    <location>
        <begin position="29"/>
        <end position="52"/>
    </location>
</feature>
<gene>
    <name evidence="3" type="ORF">JO379_002427</name>
</gene>
<feature type="transmembrane region" description="Helical" evidence="1">
    <location>
        <begin position="58"/>
        <end position="80"/>
    </location>
</feature>
<organism evidence="3 4">
    <name type="scientific">Streptomyces syringium</name>
    <dbReference type="NCBI Taxonomy" id="76729"/>
    <lineage>
        <taxon>Bacteria</taxon>
        <taxon>Bacillati</taxon>
        <taxon>Actinomycetota</taxon>
        <taxon>Actinomycetes</taxon>
        <taxon>Kitasatosporales</taxon>
        <taxon>Streptomycetaceae</taxon>
        <taxon>Streptomyces</taxon>
    </lineage>
</organism>
<name>A0ABS4Y4W5_9ACTN</name>
<evidence type="ECO:0000313" key="3">
    <source>
        <dbReference type="EMBL" id="MBP2402958.1"/>
    </source>
</evidence>
<protein>
    <submittedName>
        <fullName evidence="3">Membrane protein</fullName>
    </submittedName>
</protein>
<dbReference type="PIRSF" id="PIRSF026631">
    <property type="entry name" value="UCP026631"/>
    <property type="match status" value="1"/>
</dbReference>
<feature type="transmembrane region" description="Helical" evidence="1">
    <location>
        <begin position="188"/>
        <end position="207"/>
    </location>
</feature>
<dbReference type="Pfam" id="PF03703">
    <property type="entry name" value="bPH_2"/>
    <property type="match status" value="2"/>
</dbReference>
<dbReference type="PANTHER" id="PTHR34473">
    <property type="entry name" value="UPF0699 TRANSMEMBRANE PROTEIN YDBS"/>
    <property type="match status" value="1"/>
</dbReference>